<comment type="caution">
    <text evidence="1">The sequence shown here is derived from an EMBL/GenBank/DDBJ whole genome shotgun (WGS) entry which is preliminary data.</text>
</comment>
<dbReference type="AlphaFoldDB" id="A0A3S2V9M1"/>
<evidence type="ECO:0000313" key="2">
    <source>
        <dbReference type="Proteomes" id="UP000286997"/>
    </source>
</evidence>
<dbReference type="Gene3D" id="3.10.450.50">
    <property type="match status" value="1"/>
</dbReference>
<dbReference type="OrthoDB" id="1551443at2"/>
<reference evidence="1 2" key="1">
    <citation type="submission" date="2019-01" db="EMBL/GenBank/DDBJ databases">
        <authorList>
            <person name="Chen W.-M."/>
        </authorList>
    </citation>
    <scope>NUCLEOTIDE SEQUENCE [LARGE SCALE GENOMIC DNA]</scope>
    <source>
        <strain evidence="1 2">TER-1</strain>
    </source>
</reference>
<dbReference type="RefSeq" id="WP_127728591.1">
    <property type="nucleotide sequence ID" value="NZ_SACP01000007.1"/>
</dbReference>
<dbReference type="InterPro" id="IPR004027">
    <property type="entry name" value="SEC_C_motif"/>
</dbReference>
<proteinExistence type="predicted"/>
<protein>
    <submittedName>
        <fullName evidence="1">DUF1186 domain-containing protein</fullName>
    </submittedName>
</protein>
<dbReference type="Proteomes" id="UP000286997">
    <property type="component" value="Unassembled WGS sequence"/>
</dbReference>
<keyword evidence="2" id="KW-1185">Reference proteome</keyword>
<evidence type="ECO:0000313" key="1">
    <source>
        <dbReference type="EMBL" id="RVU19154.1"/>
    </source>
</evidence>
<name>A0A3S2V9M1_9HYPH</name>
<organism evidence="1 2">
    <name type="scientific">Methylobacterium oryzihabitans</name>
    <dbReference type="NCBI Taxonomy" id="2499852"/>
    <lineage>
        <taxon>Bacteria</taxon>
        <taxon>Pseudomonadati</taxon>
        <taxon>Pseudomonadota</taxon>
        <taxon>Alphaproteobacteria</taxon>
        <taxon>Hyphomicrobiales</taxon>
        <taxon>Methylobacteriaceae</taxon>
        <taxon>Methylobacterium</taxon>
    </lineage>
</organism>
<dbReference type="InterPro" id="IPR010602">
    <property type="entry name" value="DUF1186"/>
</dbReference>
<gene>
    <name evidence="1" type="ORF">EOE48_09085</name>
</gene>
<sequence length="286" mass="31494">MDRDLIEALSGADAYPEEALRRAIAAPDAVAAPVLAALDKVAAGKDLSDGEVNLLFWGLHVLAVARDTRAYRPLMRLLSGPQAPIDRAFDDDLPATLPRIVAGLFDGEAGPLFALAGRRTADSMLRTMMLGTLAFLTAEGRVEAGAMRDFLIRFDDERLAEDDDDAWVGWTDAISLLGLTDLVERAEPAWRDGRISPDHGLEEEFRGVLAEAVEQPDDRTRFEDYGYCYLTDLDAEFAPLPDDEDPDYVPLEPERNPYRHVGRNDPCPCGSGRKFKKCCLDTVAAR</sequence>
<dbReference type="SUPFAM" id="SSF103642">
    <property type="entry name" value="Sec-C motif"/>
    <property type="match status" value="1"/>
</dbReference>
<dbReference type="Pfam" id="PF06685">
    <property type="entry name" value="DUF1186"/>
    <property type="match status" value="1"/>
</dbReference>
<dbReference type="Pfam" id="PF02810">
    <property type="entry name" value="SEC-C"/>
    <property type="match status" value="1"/>
</dbReference>
<dbReference type="EMBL" id="SACP01000007">
    <property type="protein sequence ID" value="RVU19154.1"/>
    <property type="molecule type" value="Genomic_DNA"/>
</dbReference>
<accession>A0A3S2V9M1</accession>